<gene>
    <name evidence="1" type="ORF">BDV95DRAFT_46827</name>
</gene>
<dbReference type="EMBL" id="JAADJZ010000011">
    <property type="protein sequence ID" value="KAF2871700.1"/>
    <property type="molecule type" value="Genomic_DNA"/>
</dbReference>
<comment type="caution">
    <text evidence="1">The sequence shown here is derived from an EMBL/GenBank/DDBJ whole genome shotgun (WGS) entry which is preliminary data.</text>
</comment>
<evidence type="ECO:0000313" key="1">
    <source>
        <dbReference type="EMBL" id="KAF2871700.1"/>
    </source>
</evidence>
<accession>A0A7C8M631</accession>
<dbReference type="OrthoDB" id="3677049at2759"/>
<proteinExistence type="predicted"/>
<keyword evidence="2" id="KW-1185">Reference proteome</keyword>
<protein>
    <recommendedName>
        <fullName evidence="3">F-box domain-containing protein</fullName>
    </recommendedName>
</protein>
<dbReference type="Proteomes" id="UP000481861">
    <property type="component" value="Unassembled WGS sequence"/>
</dbReference>
<evidence type="ECO:0008006" key="3">
    <source>
        <dbReference type="Google" id="ProtNLM"/>
    </source>
</evidence>
<sequence length="255" mass="29313">MLLNLSGELRNKIYGYCIEAATQDLALRAPPTEVCFGGGNRQFAALAHSCRKIRAEFQPLYLRHNQVRMRFLGLNQYLETFYPKFWTGSCCSYELLALQGNIAIDIRHVNKTTEVDLLPLLGLYTHATELKCTFTCSGAGAVWDEEQLRDLNNILTVRENSLANYHFSVFTSLTPNTWTCRFSKLLLTLKHNVLIESELTLRIVFSKSYSMGNARLESFLQKVGLDDRHRLKVIVENYEHKYLEGLLYPPFQSME</sequence>
<evidence type="ECO:0000313" key="2">
    <source>
        <dbReference type="Proteomes" id="UP000481861"/>
    </source>
</evidence>
<dbReference type="AlphaFoldDB" id="A0A7C8M631"/>
<reference evidence="1 2" key="1">
    <citation type="submission" date="2020-01" db="EMBL/GenBank/DDBJ databases">
        <authorList>
            <consortium name="DOE Joint Genome Institute"/>
            <person name="Haridas S."/>
            <person name="Albert R."/>
            <person name="Binder M."/>
            <person name="Bloem J."/>
            <person name="Labutti K."/>
            <person name="Salamov A."/>
            <person name="Andreopoulos B."/>
            <person name="Baker S.E."/>
            <person name="Barry K."/>
            <person name="Bills G."/>
            <person name="Bluhm B.H."/>
            <person name="Cannon C."/>
            <person name="Castanera R."/>
            <person name="Culley D.E."/>
            <person name="Daum C."/>
            <person name="Ezra D."/>
            <person name="Gonzalez J.B."/>
            <person name="Henrissat B."/>
            <person name="Kuo A."/>
            <person name="Liang C."/>
            <person name="Lipzen A."/>
            <person name="Lutzoni F."/>
            <person name="Magnuson J."/>
            <person name="Mondo S."/>
            <person name="Nolan M."/>
            <person name="Ohm R."/>
            <person name="Pangilinan J."/>
            <person name="Park H.-J.H."/>
            <person name="Ramirez L."/>
            <person name="Alfaro M."/>
            <person name="Sun H."/>
            <person name="Tritt A."/>
            <person name="Yoshinaga Y."/>
            <person name="Zwiers L.-H.L."/>
            <person name="Turgeon B.G."/>
            <person name="Goodwin S.B."/>
            <person name="Spatafora J.W."/>
            <person name="Crous P.W."/>
            <person name="Grigoriev I.V."/>
        </authorList>
    </citation>
    <scope>NUCLEOTIDE SEQUENCE [LARGE SCALE GENOMIC DNA]</scope>
    <source>
        <strain evidence="1 2">CBS 611.86</strain>
    </source>
</reference>
<organism evidence="1 2">
    <name type="scientific">Massariosphaeria phaeospora</name>
    <dbReference type="NCBI Taxonomy" id="100035"/>
    <lineage>
        <taxon>Eukaryota</taxon>
        <taxon>Fungi</taxon>
        <taxon>Dikarya</taxon>
        <taxon>Ascomycota</taxon>
        <taxon>Pezizomycotina</taxon>
        <taxon>Dothideomycetes</taxon>
        <taxon>Pleosporomycetidae</taxon>
        <taxon>Pleosporales</taxon>
        <taxon>Pleosporales incertae sedis</taxon>
        <taxon>Massariosphaeria</taxon>
    </lineage>
</organism>
<name>A0A7C8M631_9PLEO</name>